<proteinExistence type="predicted"/>
<feature type="compositionally biased region" description="Basic and acidic residues" evidence="1">
    <location>
        <begin position="196"/>
        <end position="205"/>
    </location>
</feature>
<evidence type="ECO:0000256" key="1">
    <source>
        <dbReference type="SAM" id="MobiDB-lite"/>
    </source>
</evidence>
<comment type="caution">
    <text evidence="2">The sequence shown here is derived from an EMBL/GenBank/DDBJ whole genome shotgun (WGS) entry which is preliminary data.</text>
</comment>
<dbReference type="AlphaFoldDB" id="A0A811QYA0"/>
<feature type="region of interest" description="Disordered" evidence="1">
    <location>
        <begin position="181"/>
        <end position="226"/>
    </location>
</feature>
<evidence type="ECO:0000313" key="3">
    <source>
        <dbReference type="Proteomes" id="UP000604825"/>
    </source>
</evidence>
<dbReference type="EMBL" id="CAJGYO010000012">
    <property type="protein sequence ID" value="CAD6263644.1"/>
    <property type="molecule type" value="Genomic_DNA"/>
</dbReference>
<dbReference type="Gene3D" id="6.10.140.1230">
    <property type="match status" value="1"/>
</dbReference>
<dbReference type="Proteomes" id="UP000604825">
    <property type="component" value="Unassembled WGS sequence"/>
</dbReference>
<name>A0A811QYA0_9POAL</name>
<accession>A0A811QYA0</accession>
<gene>
    <name evidence="2" type="ORF">NCGR_LOCUS46949</name>
</gene>
<protein>
    <submittedName>
        <fullName evidence="2">Uncharacterized protein</fullName>
    </submittedName>
</protein>
<evidence type="ECO:0000313" key="2">
    <source>
        <dbReference type="EMBL" id="CAD6263644.1"/>
    </source>
</evidence>
<keyword evidence="3" id="KW-1185">Reference proteome</keyword>
<sequence>MAQVRDLIPMLFSVLQQQPAAVGVVIRGCRDGETSGCSRVVPLLAVVTGVPGDEGPPEVPKSKGIAATASQPSTPAFTALAAPTTNTFDAGLDVNINSVQEVFDGIPMRFQVLITVWCTIDVMTSFSCQALAKELVRSRCAVSRLYENKAQLNSVSMHLGEIVAVKTKNLSTSSQHLYNKATSRGKTWKETEEEEGSRAAEHIQVEQRQCTSKSRAGASRPLSRNADHDNDAVLVVQQQEDWYWKVGVCCCEGPAAGAGARKARALICHHQRCCQSQRMVYGKSSLNADVLEDESESALWR</sequence>
<organism evidence="2 3">
    <name type="scientific">Miscanthus lutarioriparius</name>
    <dbReference type="NCBI Taxonomy" id="422564"/>
    <lineage>
        <taxon>Eukaryota</taxon>
        <taxon>Viridiplantae</taxon>
        <taxon>Streptophyta</taxon>
        <taxon>Embryophyta</taxon>
        <taxon>Tracheophyta</taxon>
        <taxon>Spermatophyta</taxon>
        <taxon>Magnoliopsida</taxon>
        <taxon>Liliopsida</taxon>
        <taxon>Poales</taxon>
        <taxon>Poaceae</taxon>
        <taxon>PACMAD clade</taxon>
        <taxon>Panicoideae</taxon>
        <taxon>Andropogonodae</taxon>
        <taxon>Andropogoneae</taxon>
        <taxon>Saccharinae</taxon>
        <taxon>Miscanthus</taxon>
    </lineage>
</organism>
<dbReference type="OrthoDB" id="2329734at2759"/>
<reference evidence="2" key="1">
    <citation type="submission" date="2020-10" db="EMBL/GenBank/DDBJ databases">
        <authorList>
            <person name="Han B."/>
            <person name="Lu T."/>
            <person name="Zhao Q."/>
            <person name="Huang X."/>
            <person name="Zhao Y."/>
        </authorList>
    </citation>
    <scope>NUCLEOTIDE SEQUENCE</scope>
</reference>